<dbReference type="NCBIfam" id="TIGR01352">
    <property type="entry name" value="tonB_Cterm"/>
    <property type="match status" value="1"/>
</dbReference>
<dbReference type="EMBL" id="DRQG01000114">
    <property type="protein sequence ID" value="HGY56545.1"/>
    <property type="molecule type" value="Genomic_DNA"/>
</dbReference>
<evidence type="ECO:0000259" key="7">
    <source>
        <dbReference type="Pfam" id="PF13229"/>
    </source>
</evidence>
<dbReference type="Proteomes" id="UP000885779">
    <property type="component" value="Unassembled WGS sequence"/>
</dbReference>
<evidence type="ECO:0000256" key="1">
    <source>
        <dbReference type="ARBA" id="ARBA00004167"/>
    </source>
</evidence>
<dbReference type="Gene3D" id="3.30.1150.10">
    <property type="match status" value="1"/>
</dbReference>
<evidence type="ECO:0000313" key="8">
    <source>
        <dbReference type="EMBL" id="HGY56545.1"/>
    </source>
</evidence>
<evidence type="ECO:0000256" key="4">
    <source>
        <dbReference type="ARBA" id="ARBA00023136"/>
    </source>
</evidence>
<dbReference type="SUPFAM" id="SSF74653">
    <property type="entry name" value="TolA/TonB C-terminal domain"/>
    <property type="match status" value="1"/>
</dbReference>
<dbReference type="InterPro" id="IPR039448">
    <property type="entry name" value="Beta_helix"/>
</dbReference>
<dbReference type="InterPro" id="IPR037682">
    <property type="entry name" value="TonB_C"/>
</dbReference>
<dbReference type="AlphaFoldDB" id="A0A7V4U1X8"/>
<comment type="caution">
    <text evidence="8">The sequence shown here is derived from an EMBL/GenBank/DDBJ whole genome shotgun (WGS) entry which is preliminary data.</text>
</comment>
<dbReference type="InterPro" id="IPR012334">
    <property type="entry name" value="Pectin_lyas_fold"/>
</dbReference>
<dbReference type="InterPro" id="IPR006260">
    <property type="entry name" value="TonB/TolA_C"/>
</dbReference>
<gene>
    <name evidence="8" type="ORF">ENK44_12625</name>
</gene>
<feature type="domain" description="Right handed beta helix" evidence="7">
    <location>
        <begin position="111"/>
        <end position="252"/>
    </location>
</feature>
<evidence type="ECO:0000256" key="3">
    <source>
        <dbReference type="ARBA" id="ARBA00022989"/>
    </source>
</evidence>
<feature type="compositionally biased region" description="Polar residues" evidence="5">
    <location>
        <begin position="304"/>
        <end position="326"/>
    </location>
</feature>
<dbReference type="SUPFAM" id="SSF51126">
    <property type="entry name" value="Pectin lyase-like"/>
    <property type="match status" value="1"/>
</dbReference>
<evidence type="ECO:0000259" key="6">
    <source>
        <dbReference type="Pfam" id="PF03544"/>
    </source>
</evidence>
<evidence type="ECO:0000256" key="2">
    <source>
        <dbReference type="ARBA" id="ARBA00022692"/>
    </source>
</evidence>
<sequence length="482" mass="53917">MLKKYLSFIVNGLWIIAAVAQTQIIDGLRIDQSVHWSGNIIIRGDVHITRNGRLVINPGTRIYFEPHTDLQKSGRDKTKSEIIVEGTIIARGYINNKILFTSNSEEPRMGDWYGITISNPKQISTFEYCTIEYAYNGIYIKKSNPQILNSHLRYNYNAGIIASVKSNPIIQSSIISENGYAGLICELGARPVLGKNLITLNQIGVVSFSMSQPNLGNLQEGQSKNSGENRIFDNQDYNVFNHSSRDVLAQNNYWGSEINSELELKIYGRKNDPRYGDVVYNPILGAKQSLTNLVALAQNTAQTENQPQSAATANQVQNENASQTQPGEVAQVEQPADEKSSQEDTLKLRHRTLDEILGQFAVNTTPQKPEKKAEPSAEKKEINAIDYEQVFLDAFLDERKQIVKKVPPLIDDPTRGLGATGKVIVKVIVGKNGRVESAQVLRGLNYYYDEISLNAAKKFVFKPGTIKGHKVRFSTNLFFEFK</sequence>
<comment type="subcellular location">
    <subcellularLocation>
        <location evidence="1">Membrane</location>
        <topology evidence="1">Single-pass membrane protein</topology>
    </subcellularLocation>
</comment>
<feature type="domain" description="TonB C-terminal" evidence="6">
    <location>
        <begin position="417"/>
        <end position="482"/>
    </location>
</feature>
<proteinExistence type="predicted"/>
<name>A0A7V4U1X8_CALAY</name>
<protein>
    <submittedName>
        <fullName evidence="8">TonB family protein</fullName>
    </submittedName>
</protein>
<dbReference type="GO" id="GO:0016020">
    <property type="term" value="C:membrane"/>
    <property type="evidence" value="ECO:0007669"/>
    <property type="project" value="UniProtKB-SubCell"/>
</dbReference>
<feature type="region of interest" description="Disordered" evidence="5">
    <location>
        <begin position="304"/>
        <end position="344"/>
    </location>
</feature>
<dbReference type="Pfam" id="PF03544">
    <property type="entry name" value="TonB_C"/>
    <property type="match status" value="1"/>
</dbReference>
<dbReference type="Pfam" id="PF13229">
    <property type="entry name" value="Beta_helix"/>
    <property type="match status" value="1"/>
</dbReference>
<reference evidence="8" key="1">
    <citation type="journal article" date="2020" name="mSystems">
        <title>Genome- and Community-Level Interaction Insights into Carbon Utilization and Element Cycling Functions of Hydrothermarchaeota in Hydrothermal Sediment.</title>
        <authorList>
            <person name="Zhou Z."/>
            <person name="Liu Y."/>
            <person name="Xu W."/>
            <person name="Pan J."/>
            <person name="Luo Z.H."/>
            <person name="Li M."/>
        </authorList>
    </citation>
    <scope>NUCLEOTIDE SEQUENCE [LARGE SCALE GENOMIC DNA]</scope>
    <source>
        <strain evidence="8">HyVt-577</strain>
    </source>
</reference>
<keyword evidence="2" id="KW-0812">Transmembrane</keyword>
<keyword evidence="3" id="KW-1133">Transmembrane helix</keyword>
<keyword evidence="4" id="KW-0472">Membrane</keyword>
<dbReference type="GO" id="GO:0055085">
    <property type="term" value="P:transmembrane transport"/>
    <property type="evidence" value="ECO:0007669"/>
    <property type="project" value="InterPro"/>
</dbReference>
<evidence type="ECO:0000256" key="5">
    <source>
        <dbReference type="SAM" id="MobiDB-lite"/>
    </source>
</evidence>
<organism evidence="8">
    <name type="scientific">Caldithrix abyssi</name>
    <dbReference type="NCBI Taxonomy" id="187145"/>
    <lineage>
        <taxon>Bacteria</taxon>
        <taxon>Pseudomonadati</taxon>
        <taxon>Calditrichota</taxon>
        <taxon>Calditrichia</taxon>
        <taxon>Calditrichales</taxon>
        <taxon>Calditrichaceae</taxon>
        <taxon>Caldithrix</taxon>
    </lineage>
</organism>
<accession>A0A7V4U1X8</accession>
<dbReference type="Gene3D" id="2.160.20.10">
    <property type="entry name" value="Single-stranded right-handed beta-helix, Pectin lyase-like"/>
    <property type="match status" value="1"/>
</dbReference>
<dbReference type="InterPro" id="IPR011050">
    <property type="entry name" value="Pectin_lyase_fold/virulence"/>
</dbReference>